<dbReference type="InterPro" id="IPR032710">
    <property type="entry name" value="NTF2-like_dom_sf"/>
</dbReference>
<name>A0A1N7A3R1_9FLAO</name>
<dbReference type="OrthoDB" id="336094at2"/>
<dbReference type="AlphaFoldDB" id="A0A1N7A3R1"/>
<dbReference type="EMBL" id="FTMA01000010">
    <property type="protein sequence ID" value="SIR33688.1"/>
    <property type="molecule type" value="Genomic_DNA"/>
</dbReference>
<evidence type="ECO:0000313" key="1">
    <source>
        <dbReference type="EMBL" id="SIR33688.1"/>
    </source>
</evidence>
<proteinExistence type="predicted"/>
<dbReference type="SUPFAM" id="SSF54427">
    <property type="entry name" value="NTF2-like"/>
    <property type="match status" value="1"/>
</dbReference>
<reference evidence="2" key="1">
    <citation type="submission" date="2017-01" db="EMBL/GenBank/DDBJ databases">
        <authorList>
            <person name="Varghese N."/>
            <person name="Submissions S."/>
        </authorList>
    </citation>
    <scope>NUCLEOTIDE SEQUENCE [LARGE SCALE GENOMIC DNA]</scope>
    <source>
        <strain evidence="2">DSM 15366</strain>
    </source>
</reference>
<evidence type="ECO:0000313" key="2">
    <source>
        <dbReference type="Proteomes" id="UP000186953"/>
    </source>
</evidence>
<dbReference type="PANTHER" id="PTHR34003">
    <property type="entry name" value="BLL2395 PROTEIN"/>
    <property type="match status" value="1"/>
</dbReference>
<gene>
    <name evidence="1" type="ORF">SAMN05421797_11093</name>
</gene>
<organism evidence="1 2">
    <name type="scientific">Maribacter ulvicola</name>
    <dbReference type="NCBI Taxonomy" id="228959"/>
    <lineage>
        <taxon>Bacteria</taxon>
        <taxon>Pseudomonadati</taxon>
        <taxon>Bacteroidota</taxon>
        <taxon>Flavobacteriia</taxon>
        <taxon>Flavobacteriales</taxon>
        <taxon>Flavobacteriaceae</taxon>
        <taxon>Maribacter</taxon>
    </lineage>
</organism>
<evidence type="ECO:0008006" key="3">
    <source>
        <dbReference type="Google" id="ProtNLM"/>
    </source>
</evidence>
<protein>
    <recommendedName>
        <fullName evidence="3">SnoaL-like domain-containing protein</fullName>
    </recommendedName>
</protein>
<dbReference type="Gene3D" id="3.10.450.50">
    <property type="match status" value="1"/>
</dbReference>
<dbReference type="Proteomes" id="UP000186953">
    <property type="component" value="Unassembled WGS sequence"/>
</dbReference>
<dbReference type="PANTHER" id="PTHR34003:SF2">
    <property type="entry name" value="SNOAL-LIKE DOMAIN-CONTAINING PROTEIN"/>
    <property type="match status" value="1"/>
</dbReference>
<dbReference type="RefSeq" id="WP_076550980.1">
    <property type="nucleotide sequence ID" value="NZ_FTMA01000010.1"/>
</dbReference>
<accession>A0A1N7A3R1</accession>
<sequence length="130" mass="15064">MSDKKSKKEIRKNNEKQIRAALKDLKILLGKGEFIAAMEKYLHDDVQLQEANNEPKIGKEVCLQAEKELLETVTDFAGYTMKNVAVRGNVSYYEATMKFTTYDGVQHNFEQVNRTVWENGLIVNERYYHA</sequence>
<dbReference type="STRING" id="228959.SAMN05421797_11093"/>
<keyword evidence="2" id="KW-1185">Reference proteome</keyword>